<proteinExistence type="predicted"/>
<reference evidence="2 3" key="1">
    <citation type="submission" date="2018-10" db="EMBL/GenBank/DDBJ databases">
        <title>A high-quality apple genome assembly.</title>
        <authorList>
            <person name="Hu J."/>
        </authorList>
    </citation>
    <scope>NUCLEOTIDE SEQUENCE [LARGE SCALE GENOMIC DNA]</scope>
    <source>
        <strain evidence="3">cv. HFTH1</strain>
        <tissue evidence="2">Young leaf</tissue>
    </source>
</reference>
<evidence type="ECO:0000259" key="1">
    <source>
        <dbReference type="Pfam" id="PF09331"/>
    </source>
</evidence>
<dbReference type="Pfam" id="PF09331">
    <property type="entry name" value="DUF1985"/>
    <property type="match status" value="1"/>
</dbReference>
<dbReference type="InterPro" id="IPR015410">
    <property type="entry name" value="DUF1985"/>
</dbReference>
<evidence type="ECO:0000313" key="2">
    <source>
        <dbReference type="EMBL" id="RXH91926.1"/>
    </source>
</evidence>
<dbReference type="PANTHER" id="PTHR48449:SF1">
    <property type="entry name" value="DUF1985 DOMAIN-CONTAINING PROTEIN"/>
    <property type="match status" value="1"/>
</dbReference>
<gene>
    <name evidence="2" type="ORF">DVH24_020949</name>
</gene>
<dbReference type="EMBL" id="RDQH01000334">
    <property type="protein sequence ID" value="RXH91926.1"/>
    <property type="molecule type" value="Genomic_DNA"/>
</dbReference>
<organism evidence="2 3">
    <name type="scientific">Malus domestica</name>
    <name type="common">Apple</name>
    <name type="synonym">Pyrus malus</name>
    <dbReference type="NCBI Taxonomy" id="3750"/>
    <lineage>
        <taxon>Eukaryota</taxon>
        <taxon>Viridiplantae</taxon>
        <taxon>Streptophyta</taxon>
        <taxon>Embryophyta</taxon>
        <taxon>Tracheophyta</taxon>
        <taxon>Spermatophyta</taxon>
        <taxon>Magnoliopsida</taxon>
        <taxon>eudicotyledons</taxon>
        <taxon>Gunneridae</taxon>
        <taxon>Pentapetalae</taxon>
        <taxon>rosids</taxon>
        <taxon>fabids</taxon>
        <taxon>Rosales</taxon>
        <taxon>Rosaceae</taxon>
        <taxon>Amygdaloideae</taxon>
        <taxon>Maleae</taxon>
        <taxon>Malus</taxon>
    </lineage>
</organism>
<name>A0A498J9V5_MALDO</name>
<dbReference type="Proteomes" id="UP000290289">
    <property type="component" value="Chromosome 8"/>
</dbReference>
<feature type="domain" description="DUF1985" evidence="1">
    <location>
        <begin position="23"/>
        <end position="165"/>
    </location>
</feature>
<dbReference type="AlphaFoldDB" id="A0A498J9V5"/>
<dbReference type="PANTHER" id="PTHR48449">
    <property type="entry name" value="DUF1985 DOMAIN-CONTAINING PROTEIN"/>
    <property type="match status" value="1"/>
</dbReference>
<sequence length="166" mass="19278">MVNYATGLMKLVDVEVIEKFSEMMCQAEVTRFTKNDFCLIKGLRCDEPYDLEVKPSNIRLLIKYFPQKFGFVGESRQGKGRDKGKGKVVKRKGRVKTAFKKAIKKLETVFKQCEDEDAALKMRLVYFADSVLIRAKNTVSMNLEYLDLVQEMDRFNTYSWGVILFE</sequence>
<protein>
    <recommendedName>
        <fullName evidence="1">DUF1985 domain-containing protein</fullName>
    </recommendedName>
</protein>
<accession>A0A498J9V5</accession>
<evidence type="ECO:0000313" key="3">
    <source>
        <dbReference type="Proteomes" id="UP000290289"/>
    </source>
</evidence>
<keyword evidence="3" id="KW-1185">Reference proteome</keyword>
<comment type="caution">
    <text evidence="2">The sequence shown here is derived from an EMBL/GenBank/DDBJ whole genome shotgun (WGS) entry which is preliminary data.</text>
</comment>